<dbReference type="STRING" id="1088818.A0A2I0AHY0"/>
<evidence type="ECO:0000256" key="1">
    <source>
        <dbReference type="SAM" id="Phobius"/>
    </source>
</evidence>
<accession>A0A2I0AHY0</accession>
<protein>
    <submittedName>
        <fullName evidence="2">Uncharacterized protein</fullName>
    </submittedName>
</protein>
<evidence type="ECO:0000313" key="2">
    <source>
        <dbReference type="EMBL" id="PKA55163.1"/>
    </source>
</evidence>
<keyword evidence="1" id="KW-0812">Transmembrane</keyword>
<feature type="transmembrane region" description="Helical" evidence="1">
    <location>
        <begin position="260"/>
        <end position="281"/>
    </location>
</feature>
<keyword evidence="1" id="KW-1133">Transmembrane helix</keyword>
<gene>
    <name evidence="2" type="ORF">AXF42_Ash003800</name>
</gene>
<dbReference type="PANTHER" id="PTHR48223:SF1">
    <property type="entry name" value="ABC TRANSMEMBRANE TYPE-1 DOMAIN-CONTAINING PROTEIN"/>
    <property type="match status" value="1"/>
</dbReference>
<keyword evidence="3" id="KW-1185">Reference proteome</keyword>
<reference evidence="2 3" key="1">
    <citation type="journal article" date="2017" name="Nature">
        <title>The Apostasia genome and the evolution of orchids.</title>
        <authorList>
            <person name="Zhang G.Q."/>
            <person name="Liu K.W."/>
            <person name="Li Z."/>
            <person name="Lohaus R."/>
            <person name="Hsiao Y.Y."/>
            <person name="Niu S.C."/>
            <person name="Wang J.Y."/>
            <person name="Lin Y.C."/>
            <person name="Xu Q."/>
            <person name="Chen L.J."/>
            <person name="Yoshida K."/>
            <person name="Fujiwara S."/>
            <person name="Wang Z.W."/>
            <person name="Zhang Y.Q."/>
            <person name="Mitsuda N."/>
            <person name="Wang M."/>
            <person name="Liu G.H."/>
            <person name="Pecoraro L."/>
            <person name="Huang H.X."/>
            <person name="Xiao X.J."/>
            <person name="Lin M."/>
            <person name="Wu X.Y."/>
            <person name="Wu W.L."/>
            <person name="Chen Y.Y."/>
            <person name="Chang S.B."/>
            <person name="Sakamoto S."/>
            <person name="Ohme-Takagi M."/>
            <person name="Yagi M."/>
            <person name="Zeng S.J."/>
            <person name="Shen C.Y."/>
            <person name="Yeh C.M."/>
            <person name="Luo Y.B."/>
            <person name="Tsai W.C."/>
            <person name="Van de Peer Y."/>
            <person name="Liu Z.J."/>
        </authorList>
    </citation>
    <scope>NUCLEOTIDE SEQUENCE [LARGE SCALE GENOMIC DNA]</scope>
    <source>
        <strain evidence="3">cv. Shenzhen</strain>
        <tissue evidence="2">Stem</tissue>
    </source>
</reference>
<dbReference type="PANTHER" id="PTHR48223">
    <property type="entry name" value="DEFECTIVE 2759, PUTATIVE ISOFORM 1-RELATED"/>
    <property type="match status" value="1"/>
</dbReference>
<organism evidence="2 3">
    <name type="scientific">Apostasia shenzhenica</name>
    <dbReference type="NCBI Taxonomy" id="1088818"/>
    <lineage>
        <taxon>Eukaryota</taxon>
        <taxon>Viridiplantae</taxon>
        <taxon>Streptophyta</taxon>
        <taxon>Embryophyta</taxon>
        <taxon>Tracheophyta</taxon>
        <taxon>Spermatophyta</taxon>
        <taxon>Magnoliopsida</taxon>
        <taxon>Liliopsida</taxon>
        <taxon>Asparagales</taxon>
        <taxon>Orchidaceae</taxon>
        <taxon>Apostasioideae</taxon>
        <taxon>Apostasia</taxon>
    </lineage>
</organism>
<dbReference type="OrthoDB" id="748739at2759"/>
<sequence>MALLSQPLQGSLPSISSRHSQWNLRSFASFHTVSRTHNSVSLKYWLSLRAHPVLLSKRRPFKVFFFKGNSHSDGADGRDRSSRYAKTPVHLPHMQGERKEITTESPHAEKYVSYTSQDNEDSDGGSIVIKKLFRKWLFMLHTQRSNHHVDEDLGERTTQSELLDRRKETLRSEAMKFLKAGFKHFLKLDASISLPLAIFIPWFLIIKVVYGAEVTKELAPLWIFGPLFFALYIKIIKGLCSLYAFCFIQTVKLVKNLPAYFLLANSYILEGKLISSLWVLLIKPFVDIKNMDKIEVLRRKIKQLEGWAVDKYLDFIESVWPYYCRTIRFLKKANLI</sequence>
<feature type="transmembrane region" description="Helical" evidence="1">
    <location>
        <begin position="222"/>
        <end position="248"/>
    </location>
</feature>
<proteinExistence type="predicted"/>
<evidence type="ECO:0000313" key="3">
    <source>
        <dbReference type="Proteomes" id="UP000236161"/>
    </source>
</evidence>
<dbReference type="AlphaFoldDB" id="A0A2I0AHY0"/>
<dbReference type="Proteomes" id="UP000236161">
    <property type="component" value="Unassembled WGS sequence"/>
</dbReference>
<dbReference type="EMBL" id="KZ451980">
    <property type="protein sequence ID" value="PKA55163.1"/>
    <property type="molecule type" value="Genomic_DNA"/>
</dbReference>
<keyword evidence="1" id="KW-0472">Membrane</keyword>
<name>A0A2I0AHY0_9ASPA</name>
<feature type="transmembrane region" description="Helical" evidence="1">
    <location>
        <begin position="185"/>
        <end position="210"/>
    </location>
</feature>